<dbReference type="EMBL" id="ML170157">
    <property type="protein sequence ID" value="TDL28297.1"/>
    <property type="molecule type" value="Genomic_DNA"/>
</dbReference>
<keyword evidence="2" id="KW-1133">Transmembrane helix</keyword>
<sequence length="459" mass="49925">MSNRRVKMMEVVGSGSGVGAALCTHRTGTVVYLCVEMEVSDMVVALRTSKGAFAYPCMEMEEEAVVVVTAALHARRTGRRTARRAFALFRSVTSRTSSHHHNFSVLLVARPICHSSISSHNIADVSSRQNLYLDTSRAPRTLCPIDLLGPSHARLHQQRRSLYFWPTFAPPRTSSSLSPGLQVTDNTEGIREGLENQRRSLNSTTSTNLVLVAYIVSFAYSLLFSYLSIAPTFIIFPSRCHPFPLNNSYTLTFHIRSLPAAIWSIVLLALLFNANSSLLSTHHSRAIVLVQTHSPPPRFNFDFYYVLTYDAVSRRLSSILTTPPRILSRGSRASPSPRGSTSRSRSRPSTPSSAPTPSSPRRHTRQSSHPSASIDLSTPSAELSPVVDNRASRLLSDWSPPRGGSEESTDAPGSSHNHSIIDLGASSRSSDITNLSGAALRSHTISASSSAGLSSLSSI</sequence>
<feature type="compositionally biased region" description="Low complexity" evidence="1">
    <location>
        <begin position="446"/>
        <end position="459"/>
    </location>
</feature>
<evidence type="ECO:0000313" key="4">
    <source>
        <dbReference type="Proteomes" id="UP000294933"/>
    </source>
</evidence>
<proteinExistence type="predicted"/>
<dbReference type="Proteomes" id="UP000294933">
    <property type="component" value="Unassembled WGS sequence"/>
</dbReference>
<keyword evidence="4" id="KW-1185">Reference proteome</keyword>
<protein>
    <submittedName>
        <fullName evidence="3">Uncharacterized protein</fullName>
    </submittedName>
</protein>
<feature type="compositionally biased region" description="Low complexity" evidence="1">
    <location>
        <begin position="328"/>
        <end position="356"/>
    </location>
</feature>
<feature type="region of interest" description="Disordered" evidence="1">
    <location>
        <begin position="440"/>
        <end position="459"/>
    </location>
</feature>
<evidence type="ECO:0000256" key="1">
    <source>
        <dbReference type="SAM" id="MobiDB-lite"/>
    </source>
</evidence>
<dbReference type="AlphaFoldDB" id="A0A4Y7QKW7"/>
<evidence type="ECO:0000256" key="2">
    <source>
        <dbReference type="SAM" id="Phobius"/>
    </source>
</evidence>
<keyword evidence="2" id="KW-0812">Transmembrane</keyword>
<reference evidence="3 4" key="1">
    <citation type="submission" date="2018-06" db="EMBL/GenBank/DDBJ databases">
        <title>A transcriptomic atlas of mushroom development highlights an independent origin of complex multicellularity.</title>
        <authorList>
            <consortium name="DOE Joint Genome Institute"/>
            <person name="Krizsan K."/>
            <person name="Almasi E."/>
            <person name="Merenyi Z."/>
            <person name="Sahu N."/>
            <person name="Viragh M."/>
            <person name="Koszo T."/>
            <person name="Mondo S."/>
            <person name="Kiss B."/>
            <person name="Balint B."/>
            <person name="Kues U."/>
            <person name="Barry K."/>
            <person name="Hegedus J.C."/>
            <person name="Henrissat B."/>
            <person name="Johnson J."/>
            <person name="Lipzen A."/>
            <person name="Ohm R."/>
            <person name="Nagy I."/>
            <person name="Pangilinan J."/>
            <person name="Yan J."/>
            <person name="Xiong Y."/>
            <person name="Grigoriev I.V."/>
            <person name="Hibbett D.S."/>
            <person name="Nagy L.G."/>
        </authorList>
    </citation>
    <scope>NUCLEOTIDE SEQUENCE [LARGE SCALE GENOMIC DNA]</scope>
    <source>
        <strain evidence="3 4">SZMC22713</strain>
    </source>
</reference>
<accession>A0A4Y7QKW7</accession>
<feature type="transmembrane region" description="Helical" evidence="2">
    <location>
        <begin position="209"/>
        <end position="236"/>
    </location>
</feature>
<name>A0A4Y7QKW7_9AGAM</name>
<evidence type="ECO:0000313" key="3">
    <source>
        <dbReference type="EMBL" id="TDL28297.1"/>
    </source>
</evidence>
<keyword evidence="2" id="KW-0472">Membrane</keyword>
<dbReference type="VEuPathDB" id="FungiDB:BD410DRAFT_834422"/>
<feature type="region of interest" description="Disordered" evidence="1">
    <location>
        <begin position="324"/>
        <end position="431"/>
    </location>
</feature>
<gene>
    <name evidence="3" type="ORF">BD410DRAFT_834422</name>
</gene>
<feature type="transmembrane region" description="Helical" evidence="2">
    <location>
        <begin position="256"/>
        <end position="275"/>
    </location>
</feature>
<organism evidence="3 4">
    <name type="scientific">Rickenella mellea</name>
    <dbReference type="NCBI Taxonomy" id="50990"/>
    <lineage>
        <taxon>Eukaryota</taxon>
        <taxon>Fungi</taxon>
        <taxon>Dikarya</taxon>
        <taxon>Basidiomycota</taxon>
        <taxon>Agaricomycotina</taxon>
        <taxon>Agaricomycetes</taxon>
        <taxon>Hymenochaetales</taxon>
        <taxon>Rickenellaceae</taxon>
        <taxon>Rickenella</taxon>
    </lineage>
</organism>